<reference evidence="3" key="1">
    <citation type="journal article" date="2019" name="Int. J. Syst. Evol. Microbiol.">
        <title>The Global Catalogue of Microorganisms (GCM) 10K type strain sequencing project: providing services to taxonomists for standard genome sequencing and annotation.</title>
        <authorList>
            <consortium name="The Broad Institute Genomics Platform"/>
            <consortium name="The Broad Institute Genome Sequencing Center for Infectious Disease"/>
            <person name="Wu L."/>
            <person name="Ma J."/>
        </authorList>
    </citation>
    <scope>NUCLEOTIDE SEQUENCE [LARGE SCALE GENOMIC DNA]</scope>
    <source>
        <strain evidence="3">JCM 9731</strain>
    </source>
</reference>
<sequence>MKVCRRISGANIEVIGKYIATLNGAMENHIGYFGTDPSDIEDVLKEILEDEESLIFIATGSLDAIEVAEVVLEGADEGFDMRPLLGVLVLDVDSERKWVEVMGPFSESVSDVVFTRLWEEALNVIGEGYRYQLFFHEENVSLLRFAGRHGFSFKGNELIYEIRDYESKGHKLTLLADEDKEVFVALHNAVFPRTYYDGNEILERVDENQQLFVHYSEQGTLIGYVYIEADPLMQDGSVEFVGVHADYRKQGIGRELLGKALEWFFVERGFTGLVTLCVNEDLKGAQNLYEAVGFERKKMLLTYLREG</sequence>
<accession>A0ABP3FM14</accession>
<feature type="domain" description="N-acetyltransferase" evidence="1">
    <location>
        <begin position="160"/>
        <end position="307"/>
    </location>
</feature>
<dbReference type="RefSeq" id="WP_343796608.1">
    <property type="nucleotide sequence ID" value="NZ_BAAADJ010000006.1"/>
</dbReference>
<dbReference type="InterPro" id="IPR016181">
    <property type="entry name" value="Acyl_CoA_acyltransferase"/>
</dbReference>
<dbReference type="Pfam" id="PF00583">
    <property type="entry name" value="Acetyltransf_1"/>
    <property type="match status" value="1"/>
</dbReference>
<keyword evidence="3" id="KW-1185">Reference proteome</keyword>
<dbReference type="SUPFAM" id="SSF55729">
    <property type="entry name" value="Acyl-CoA N-acyltransferases (Nat)"/>
    <property type="match status" value="1"/>
</dbReference>
<name>A0ABP3FM14_9BACI</name>
<dbReference type="Proteomes" id="UP001500782">
    <property type="component" value="Unassembled WGS sequence"/>
</dbReference>
<comment type="caution">
    <text evidence="2">The sequence shown here is derived from an EMBL/GenBank/DDBJ whole genome shotgun (WGS) entry which is preliminary data.</text>
</comment>
<dbReference type="PROSITE" id="PS51186">
    <property type="entry name" value="GNAT"/>
    <property type="match status" value="1"/>
</dbReference>
<protein>
    <submittedName>
        <fullName evidence="2">GNAT family N-acetyltransferase</fullName>
    </submittedName>
</protein>
<dbReference type="EMBL" id="BAAADJ010000006">
    <property type="protein sequence ID" value="GAA0319978.1"/>
    <property type="molecule type" value="Genomic_DNA"/>
</dbReference>
<dbReference type="InterPro" id="IPR000182">
    <property type="entry name" value="GNAT_dom"/>
</dbReference>
<proteinExistence type="predicted"/>
<gene>
    <name evidence="2" type="ORF">GCM10008967_08150</name>
</gene>
<dbReference type="Gene3D" id="3.40.630.30">
    <property type="match status" value="1"/>
</dbReference>
<evidence type="ECO:0000313" key="2">
    <source>
        <dbReference type="EMBL" id="GAA0319978.1"/>
    </source>
</evidence>
<dbReference type="PANTHER" id="PTHR43617:SF34">
    <property type="entry name" value="PUTATIVE-RELATED"/>
    <property type="match status" value="1"/>
</dbReference>
<evidence type="ECO:0000259" key="1">
    <source>
        <dbReference type="PROSITE" id="PS51186"/>
    </source>
</evidence>
<dbReference type="CDD" id="cd04301">
    <property type="entry name" value="NAT_SF"/>
    <property type="match status" value="1"/>
</dbReference>
<organism evidence="2 3">
    <name type="scientific">Bacillus carboniphilus</name>
    <dbReference type="NCBI Taxonomy" id="86663"/>
    <lineage>
        <taxon>Bacteria</taxon>
        <taxon>Bacillati</taxon>
        <taxon>Bacillota</taxon>
        <taxon>Bacilli</taxon>
        <taxon>Bacillales</taxon>
        <taxon>Bacillaceae</taxon>
        <taxon>Bacillus</taxon>
    </lineage>
</organism>
<evidence type="ECO:0000313" key="3">
    <source>
        <dbReference type="Proteomes" id="UP001500782"/>
    </source>
</evidence>
<dbReference type="PANTHER" id="PTHR43617">
    <property type="entry name" value="L-AMINO ACID N-ACETYLTRANSFERASE"/>
    <property type="match status" value="1"/>
</dbReference>
<dbReference type="InterPro" id="IPR050276">
    <property type="entry name" value="MshD_Acetyltransferase"/>
</dbReference>